<evidence type="ECO:0000313" key="3">
    <source>
        <dbReference type="Proteomes" id="UP000295169"/>
    </source>
</evidence>
<dbReference type="AlphaFoldDB" id="A0A4R1PQF2"/>
<keyword evidence="1" id="KW-1133">Transmembrane helix</keyword>
<comment type="caution">
    <text evidence="2">The sequence shown here is derived from an EMBL/GenBank/DDBJ whole genome shotgun (WGS) entry which is preliminary data.</text>
</comment>
<dbReference type="EMBL" id="SMMU01000010">
    <property type="protein sequence ID" value="TCL31928.1"/>
    <property type="molecule type" value="Genomic_DNA"/>
</dbReference>
<proteinExistence type="predicted"/>
<dbReference type="Proteomes" id="UP000295169">
    <property type="component" value="Unassembled WGS sequence"/>
</dbReference>
<keyword evidence="1" id="KW-0472">Membrane</keyword>
<reference evidence="2 3" key="1">
    <citation type="submission" date="2019-03" db="EMBL/GenBank/DDBJ databases">
        <title>Genomic Encyclopedia of Type Strains, Phase IV (KMG-IV): sequencing the most valuable type-strain genomes for metagenomic binning, comparative biology and taxonomic classification.</title>
        <authorList>
            <person name="Goeker M."/>
        </authorList>
    </citation>
    <scope>NUCLEOTIDE SEQUENCE [LARGE SCALE GENOMIC DNA]</scope>
    <source>
        <strain evidence="2 3">DSM 2286</strain>
    </source>
</reference>
<sequence length="63" mass="6876">MTPDPSEGQCLRLPHFALAAMIHRFGYRKCSLVLVFSGGKIFLAMTLGLRLDGVLVSLAKTAR</sequence>
<feature type="transmembrane region" description="Helical" evidence="1">
    <location>
        <begin position="30"/>
        <end position="49"/>
    </location>
</feature>
<gene>
    <name evidence="2" type="ORF">EV691_110109</name>
</gene>
<name>A0A4R1PQF2_9GAMM</name>
<protein>
    <submittedName>
        <fullName evidence="2">Uncharacterized protein</fullName>
    </submittedName>
</protein>
<evidence type="ECO:0000313" key="2">
    <source>
        <dbReference type="EMBL" id="TCL31928.1"/>
    </source>
</evidence>
<evidence type="ECO:0000256" key="1">
    <source>
        <dbReference type="SAM" id="Phobius"/>
    </source>
</evidence>
<accession>A0A4R1PQF2</accession>
<organism evidence="2 3">
    <name type="scientific">Azotobacter chroococcum</name>
    <dbReference type="NCBI Taxonomy" id="353"/>
    <lineage>
        <taxon>Bacteria</taxon>
        <taxon>Pseudomonadati</taxon>
        <taxon>Pseudomonadota</taxon>
        <taxon>Gammaproteobacteria</taxon>
        <taxon>Pseudomonadales</taxon>
        <taxon>Pseudomonadaceae</taxon>
        <taxon>Azotobacter</taxon>
    </lineage>
</organism>
<keyword evidence="1" id="KW-0812">Transmembrane</keyword>